<evidence type="ECO:0000313" key="2">
    <source>
        <dbReference type="EMBL" id="BBA96923.1"/>
    </source>
</evidence>
<feature type="region of interest" description="Disordered" evidence="1">
    <location>
        <begin position="1030"/>
        <end position="1084"/>
    </location>
</feature>
<keyword evidence="3" id="KW-1185">Reference proteome</keyword>
<dbReference type="AlphaFoldDB" id="A0A7U3UQM1"/>
<protein>
    <submittedName>
        <fullName evidence="2">Uncharacterized protein</fullName>
    </submittedName>
</protein>
<dbReference type="KEGG" id="arev:RVR_2447"/>
<evidence type="ECO:0000256" key="1">
    <source>
        <dbReference type="SAM" id="MobiDB-lite"/>
    </source>
</evidence>
<feature type="compositionally biased region" description="Basic and acidic residues" evidence="1">
    <location>
        <begin position="654"/>
        <end position="667"/>
    </location>
</feature>
<gene>
    <name evidence="2" type="ORF">RVR_2447</name>
</gene>
<feature type="region of interest" description="Disordered" evidence="1">
    <location>
        <begin position="450"/>
        <end position="487"/>
    </location>
</feature>
<feature type="compositionally biased region" description="Gly residues" evidence="1">
    <location>
        <begin position="592"/>
        <end position="608"/>
    </location>
</feature>
<name>A0A7U3UQM1_9ACTN</name>
<dbReference type="EMBL" id="AP018365">
    <property type="protein sequence ID" value="BBA96923.1"/>
    <property type="molecule type" value="Genomic_DNA"/>
</dbReference>
<reference evidence="2 3" key="2">
    <citation type="journal article" date="2011" name="J. Antibiot.">
        <title>Furaquinocins I and J: novel polyketide isoprenoid hybrid compounds from Streptomyces reveromyceticus SN-593.</title>
        <authorList>
            <person name="Panthee S."/>
            <person name="Takahashi S."/>
            <person name="Takagi H."/>
            <person name="Nogawa T."/>
            <person name="Oowada E."/>
            <person name="Uramoto M."/>
            <person name="Osada H."/>
        </authorList>
    </citation>
    <scope>NUCLEOTIDE SEQUENCE [LARGE SCALE GENOMIC DNA]</scope>
    <source>
        <strain evidence="2 3">SN-593</strain>
    </source>
</reference>
<organism evidence="2 3">
    <name type="scientific">Actinacidiphila reveromycinica</name>
    <dbReference type="NCBI Taxonomy" id="659352"/>
    <lineage>
        <taxon>Bacteria</taxon>
        <taxon>Bacillati</taxon>
        <taxon>Actinomycetota</taxon>
        <taxon>Actinomycetes</taxon>
        <taxon>Kitasatosporales</taxon>
        <taxon>Streptomycetaceae</taxon>
        <taxon>Actinacidiphila</taxon>
    </lineage>
</organism>
<dbReference type="RefSeq" id="WP_202233287.1">
    <property type="nucleotide sequence ID" value="NZ_AP018365.1"/>
</dbReference>
<feature type="compositionally biased region" description="Pro residues" evidence="1">
    <location>
        <begin position="509"/>
        <end position="518"/>
    </location>
</feature>
<feature type="compositionally biased region" description="Low complexity" evidence="1">
    <location>
        <begin position="530"/>
        <end position="544"/>
    </location>
</feature>
<feature type="compositionally biased region" description="Pro residues" evidence="1">
    <location>
        <begin position="564"/>
        <end position="590"/>
    </location>
</feature>
<reference evidence="2 3" key="3">
    <citation type="journal article" date="2011" name="Nat. Chem. Biol.">
        <title>Reveromycin A biosynthesis uses RevG and RevJ for stereospecific spiroacetal formation.</title>
        <authorList>
            <person name="Takahashi S."/>
            <person name="Toyoda A."/>
            <person name="Sekiyama Y."/>
            <person name="Takagi H."/>
            <person name="Nogawa T."/>
            <person name="Uramoto M."/>
            <person name="Suzuki R."/>
            <person name="Koshino H."/>
            <person name="Kumano T."/>
            <person name="Panthee S."/>
            <person name="Dairi T."/>
            <person name="Ishikawa J."/>
            <person name="Ikeda H."/>
            <person name="Sakaki Y."/>
            <person name="Osada H."/>
        </authorList>
    </citation>
    <scope>NUCLEOTIDE SEQUENCE [LARGE SCALE GENOMIC DNA]</scope>
    <source>
        <strain evidence="2 3">SN-593</strain>
    </source>
</reference>
<reference evidence="2 3" key="1">
    <citation type="journal article" date="2010" name="J. Bacteriol.">
        <title>Biochemical characterization of a novel indole prenyltransferase from Streptomyces sp. SN-593.</title>
        <authorList>
            <person name="Takahashi S."/>
            <person name="Takagi H."/>
            <person name="Toyoda A."/>
            <person name="Uramoto M."/>
            <person name="Nogawa T."/>
            <person name="Ueki M."/>
            <person name="Sakaki Y."/>
            <person name="Osada H."/>
        </authorList>
    </citation>
    <scope>NUCLEOTIDE SEQUENCE [LARGE SCALE GENOMIC DNA]</scope>
    <source>
        <strain evidence="2 3">SN-593</strain>
    </source>
</reference>
<feature type="compositionally biased region" description="Low complexity" evidence="1">
    <location>
        <begin position="716"/>
        <end position="733"/>
    </location>
</feature>
<proteinExistence type="predicted"/>
<feature type="compositionally biased region" description="Pro residues" evidence="1">
    <location>
        <begin position="669"/>
        <end position="679"/>
    </location>
</feature>
<dbReference type="Proteomes" id="UP000595703">
    <property type="component" value="Chromosome"/>
</dbReference>
<feature type="region of interest" description="Disordered" evidence="1">
    <location>
        <begin position="502"/>
        <end position="816"/>
    </location>
</feature>
<feature type="compositionally biased region" description="Low complexity" evidence="1">
    <location>
        <begin position="771"/>
        <end position="793"/>
    </location>
</feature>
<evidence type="ECO:0000313" key="3">
    <source>
        <dbReference type="Proteomes" id="UP000595703"/>
    </source>
</evidence>
<accession>A0A7U3UQM1</accession>
<sequence>MRFRLNTAVSGARSGPRVRSVGHALLVYCKGEPDPQVMTFTRGLAHDPQHQVVVVDLPPGADRREWEAVPKALPDRPGGVRLVFSRGMPRQARVLGQAVADRLGSVALVPDGVVRSIPQGGLFVPHGNGVGWLRYRPQRAAAYDSRRFPKPTWEYAVADRPWSAAPHAVVEPTSSGIWLRSHSPDTDGGGHWLVDRIASSTEVLTVVVGSPGGPPVELADALRVWHSVLPSARRRLRFVQLGPVTLPNGVDSLGQGLADGIGEQAVFYTGLPAPSHAGANSPRIEVPSRDGSAAWRPFAGEIVYSPATGAAAPPPELLGIRSPVTHLPDPAGRVFPYGHGTVLEIVQSGLWLRPPAEPTEGDRVRRITAAPGRAVILYDRGAAEGSETLRGLAEDMLRQLDPALRDAFRVAPADAPGAALGWGEHAWWASQPSTRGEGSYSLGVARDLLDDPDTRDCPGIRSPIATGGPAGRQHDSTADGGVSTHMQTSADVAGSTITRTGGAFAAAPTPQPYDPPPASAAGTPADSAEVRPAAAGAGNGAPVPRRQEIPGGAPDRDSSVEPPVRQPPSAPPGQGGPPTPVPAGRPPTPSPGTGGVRPGEAGHTGDGQPGVSRAGQPGPFGSAGISLLSAPAPSAPDGSRAAPPPERAQTVPHGRSEPAESSSREGRFAPPPPSDPAGPPRQIQPTAPSAPPAPASPHRTTEGAPPVAAPAPPPATTAAGTDSVSAPQSRAPSAPAPLPIGIRLVSSDDRSGVPSAATPDAGGGTAPPSAPSAAAPSGGSGASGSMAPGSAAARQPTPGVRVEPVPAPGATAVPTAAGAEKERAWLRKTFNAQFSALSGSVSRVLSESPGLRSVSREATADSMTDFVAVRLYLGGDRRQVDAAVRGATVGPHVPLARCVTSGLRRLPSYRGPALLHARARAEELAWFKEGRVLTEWSFCTASTEPYQVPEGYAIFLIWSMTARRTRLLDPAHAHRVVFEPGTRFKVLPPEPDEPTLVLLREASAAEGAEPGSAPGGRSAPLDGLARSGLLKTLRQLRDARTAASSETEETAGPPAEAPPGLLPPHAVHGRHSTSPASPSKGAHE</sequence>
<reference evidence="2 3" key="4">
    <citation type="journal article" date="2020" name="Sci. Rep.">
        <title>beta-carboline chemical signals induce reveromycin production through a LuxR family regulator in Streptomyces sp. SN-593.</title>
        <authorList>
            <person name="Panthee S."/>
            <person name="Kito N."/>
            <person name="Hayashi T."/>
            <person name="Shimizu T."/>
            <person name="Ishikawa J."/>
            <person name="Hamamoto H."/>
            <person name="Osada H."/>
            <person name="Takahashi S."/>
        </authorList>
    </citation>
    <scope>NUCLEOTIDE SEQUENCE [LARGE SCALE GENOMIC DNA]</scope>
    <source>
        <strain evidence="2 3">SN-593</strain>
    </source>
</reference>
<dbReference type="Gene3D" id="3.90.176.10">
    <property type="entry name" value="Toxin ADP-ribosyltransferase, Chain A, domain 1"/>
    <property type="match status" value="1"/>
</dbReference>